<dbReference type="GO" id="GO:0016787">
    <property type="term" value="F:hydrolase activity"/>
    <property type="evidence" value="ECO:0007669"/>
    <property type="project" value="UniProtKB-KW"/>
</dbReference>
<dbReference type="EMBL" id="JBHRWW010000012">
    <property type="protein sequence ID" value="MFC3689686.1"/>
    <property type="molecule type" value="Genomic_DNA"/>
</dbReference>
<organism evidence="1 2">
    <name type="scientific">Aquipuribacter hungaricus</name>
    <dbReference type="NCBI Taxonomy" id="545624"/>
    <lineage>
        <taxon>Bacteria</taxon>
        <taxon>Bacillati</taxon>
        <taxon>Actinomycetota</taxon>
        <taxon>Actinomycetes</taxon>
        <taxon>Micrococcales</taxon>
        <taxon>Intrasporangiaceae</taxon>
        <taxon>Aquipuribacter</taxon>
    </lineage>
</organism>
<accession>A0ABV7WMA8</accession>
<evidence type="ECO:0000313" key="2">
    <source>
        <dbReference type="Proteomes" id="UP001595685"/>
    </source>
</evidence>
<dbReference type="InterPro" id="IPR013078">
    <property type="entry name" value="His_Pase_superF_clade-1"/>
</dbReference>
<name>A0ABV7WMA8_9MICO</name>
<dbReference type="CDD" id="cd07067">
    <property type="entry name" value="HP_PGM_like"/>
    <property type="match status" value="1"/>
</dbReference>
<dbReference type="SUPFAM" id="SSF53254">
    <property type="entry name" value="Phosphoglycerate mutase-like"/>
    <property type="match status" value="1"/>
</dbReference>
<dbReference type="Pfam" id="PF00300">
    <property type="entry name" value="His_Phos_1"/>
    <property type="match status" value="1"/>
</dbReference>
<dbReference type="Proteomes" id="UP001595685">
    <property type="component" value="Unassembled WGS sequence"/>
</dbReference>
<dbReference type="InterPro" id="IPR029033">
    <property type="entry name" value="His_PPase_superfam"/>
</dbReference>
<dbReference type="PIRSF" id="PIRSF000709">
    <property type="entry name" value="6PFK_2-Ptase"/>
    <property type="match status" value="1"/>
</dbReference>
<gene>
    <name evidence="1" type="ORF">ACFOLH_15165</name>
</gene>
<proteinExistence type="predicted"/>
<dbReference type="SMART" id="SM00855">
    <property type="entry name" value="PGAM"/>
    <property type="match status" value="1"/>
</dbReference>
<keyword evidence="2" id="KW-1185">Reference proteome</keyword>
<evidence type="ECO:0000313" key="1">
    <source>
        <dbReference type="EMBL" id="MFC3689686.1"/>
    </source>
</evidence>
<comment type="caution">
    <text evidence="1">The sequence shown here is derived from an EMBL/GenBank/DDBJ whole genome shotgun (WGS) entry which is preliminary data.</text>
</comment>
<dbReference type="RefSeq" id="WP_340294031.1">
    <property type="nucleotide sequence ID" value="NZ_JBBEOI010000134.1"/>
</dbReference>
<keyword evidence="1" id="KW-0378">Hydrolase</keyword>
<protein>
    <submittedName>
        <fullName evidence="1">Histidine phosphatase family protein</fullName>
        <ecNumber evidence="1">3.1.3.-</ecNumber>
    </submittedName>
</protein>
<dbReference type="PANTHER" id="PTHR48100:SF15">
    <property type="entry name" value="SEDOHEPTULOSE 1,7-BISPHOSPHATASE"/>
    <property type="match status" value="1"/>
</dbReference>
<dbReference type="PANTHER" id="PTHR48100">
    <property type="entry name" value="BROAD-SPECIFICITY PHOSPHATASE YOR283W-RELATED"/>
    <property type="match status" value="1"/>
</dbReference>
<sequence>MSTPRPVAVLVRHGETEWSRTHRHTGRTDIELTEVGREQARLAGATLAGREYALVLSSPLGRAVETCRAAGLADRAELTPDLAEWDYGDAEGLSTAEIQERTPGWTVWTHPVGGTGETVAQVGERADRVIARIEAAGGDVAVFAHGHMLRILAARWLGMPADGGRHFALGTATVSELGYEHANRVVQSWNDDAHLR</sequence>
<dbReference type="InterPro" id="IPR050275">
    <property type="entry name" value="PGM_Phosphatase"/>
</dbReference>
<reference evidence="2" key="1">
    <citation type="journal article" date="2019" name="Int. J. Syst. Evol. Microbiol.">
        <title>The Global Catalogue of Microorganisms (GCM) 10K type strain sequencing project: providing services to taxonomists for standard genome sequencing and annotation.</title>
        <authorList>
            <consortium name="The Broad Institute Genomics Platform"/>
            <consortium name="The Broad Institute Genome Sequencing Center for Infectious Disease"/>
            <person name="Wu L."/>
            <person name="Ma J."/>
        </authorList>
    </citation>
    <scope>NUCLEOTIDE SEQUENCE [LARGE SCALE GENOMIC DNA]</scope>
    <source>
        <strain evidence="2">NCAIM B.02333</strain>
    </source>
</reference>
<dbReference type="EC" id="3.1.3.-" evidence="1"/>
<dbReference type="Gene3D" id="3.40.50.1240">
    <property type="entry name" value="Phosphoglycerate mutase-like"/>
    <property type="match status" value="1"/>
</dbReference>